<evidence type="ECO:0000313" key="2">
    <source>
        <dbReference type="Proteomes" id="UP001447188"/>
    </source>
</evidence>
<organism evidence="1 2">
    <name type="scientific">Discina gigas</name>
    <dbReference type="NCBI Taxonomy" id="1032678"/>
    <lineage>
        <taxon>Eukaryota</taxon>
        <taxon>Fungi</taxon>
        <taxon>Dikarya</taxon>
        <taxon>Ascomycota</taxon>
        <taxon>Pezizomycotina</taxon>
        <taxon>Pezizomycetes</taxon>
        <taxon>Pezizales</taxon>
        <taxon>Discinaceae</taxon>
        <taxon>Discina</taxon>
    </lineage>
</organism>
<comment type="caution">
    <text evidence="1">The sequence shown here is derived from an EMBL/GenBank/DDBJ whole genome shotgun (WGS) entry which is preliminary data.</text>
</comment>
<dbReference type="EMBL" id="JBBBZM010000008">
    <property type="protein sequence ID" value="KAL0639791.1"/>
    <property type="molecule type" value="Genomic_DNA"/>
</dbReference>
<sequence length="151" mass="17041">MPTASSRSRSTRPVPRRPVSTASHLALEKVIQDHIPTVTNTLRCLLSLLTSPERPPPSTYRSLQCFEHDLRKLCVRAQEGVRKMDLELRVIEGTWDRVDKQRWEVCRGDYKVVMALVQEVFEAGQKRMEEIGVAAAGLGNRGRTTAGRNSE</sequence>
<evidence type="ECO:0000313" key="1">
    <source>
        <dbReference type="EMBL" id="KAL0639791.1"/>
    </source>
</evidence>
<gene>
    <name evidence="1" type="ORF">Q9L58_001106</name>
</gene>
<proteinExistence type="predicted"/>
<dbReference type="Proteomes" id="UP001447188">
    <property type="component" value="Unassembled WGS sequence"/>
</dbReference>
<protein>
    <submittedName>
        <fullName evidence="1">Uncharacterized protein</fullName>
    </submittedName>
</protein>
<keyword evidence="2" id="KW-1185">Reference proteome</keyword>
<accession>A0ABR3GW11</accession>
<reference evidence="1 2" key="1">
    <citation type="submission" date="2024-02" db="EMBL/GenBank/DDBJ databases">
        <title>Discinaceae phylogenomics.</title>
        <authorList>
            <person name="Dirks A.C."/>
            <person name="James T.Y."/>
        </authorList>
    </citation>
    <scope>NUCLEOTIDE SEQUENCE [LARGE SCALE GENOMIC DNA]</scope>
    <source>
        <strain evidence="1 2">ACD0624</strain>
    </source>
</reference>
<name>A0ABR3GW11_9PEZI</name>